<sequence length="80" mass="9263">MPDSIFPTLINLAQKHLKKIKGANKGAYVNLDRQLIKLTNTIDNGYPTHLSLHDQGIFQLGYYHQTQKRYEKKQEGINHD</sequence>
<accession>A0A645BGJ0</accession>
<organism evidence="1">
    <name type="scientific">bioreactor metagenome</name>
    <dbReference type="NCBI Taxonomy" id="1076179"/>
    <lineage>
        <taxon>unclassified sequences</taxon>
        <taxon>metagenomes</taxon>
        <taxon>ecological metagenomes</taxon>
    </lineage>
</organism>
<comment type="caution">
    <text evidence="1">The sequence shown here is derived from an EMBL/GenBank/DDBJ whole genome shotgun (WGS) entry which is preliminary data.</text>
</comment>
<evidence type="ECO:0000313" key="1">
    <source>
        <dbReference type="EMBL" id="MPM64276.1"/>
    </source>
</evidence>
<dbReference type="EMBL" id="VSSQ01019860">
    <property type="protein sequence ID" value="MPM64276.1"/>
    <property type="molecule type" value="Genomic_DNA"/>
</dbReference>
<dbReference type="InterPro" id="IPR010144">
    <property type="entry name" value="CRISPR-assoc_prot_Csd1-typ"/>
</dbReference>
<protein>
    <submittedName>
        <fullName evidence="1">Uncharacterized protein</fullName>
    </submittedName>
</protein>
<name>A0A645BGJ0_9ZZZZ</name>
<dbReference type="AlphaFoldDB" id="A0A645BGJ0"/>
<proteinExistence type="predicted"/>
<gene>
    <name evidence="1" type="ORF">SDC9_111162</name>
</gene>
<reference evidence="1" key="1">
    <citation type="submission" date="2019-08" db="EMBL/GenBank/DDBJ databases">
        <authorList>
            <person name="Kucharzyk K."/>
            <person name="Murdoch R.W."/>
            <person name="Higgins S."/>
            <person name="Loffler F."/>
        </authorList>
    </citation>
    <scope>NUCLEOTIDE SEQUENCE</scope>
</reference>
<dbReference type="Pfam" id="PF09709">
    <property type="entry name" value="Cas_Csd1"/>
    <property type="match status" value="1"/>
</dbReference>